<proteinExistence type="inferred from homology"/>
<dbReference type="SMART" id="SM00020">
    <property type="entry name" value="Tryp_SPc"/>
    <property type="match status" value="1"/>
</dbReference>
<sequence length="356" mass="39463">MIICPRQLLLFLLLLLPVPSALSLRGAAADSESVYAESATKVEHIIEDALEEIDDVDHSQRRSQYNISNDETGFINIENISNDEAGFINMSNESLSDTFDPKIIGGAVASDLAEDFSYVVSLQDRNGNHYCGASLVSKDCVITAAHCTDKVTRKGPITAVVGRTVLSNVDVGEGKKIKFEKIHPQYDVTKADDVWNWDFAIMCFEEPTMTSANIIKLNKVTSLPRTTSLVRVMGWGDTDPDPAIRQTSDELRVAKLRVVSNYQCASSYQAFSRSKVIQDEMMCARHRTQDTCQGDSGGPLVFQGMLVGITSWGVGCNNRDFPGVYARISSAYGWIKRNICMFSMVPDPSFFCDEYW</sequence>
<evidence type="ECO:0000256" key="7">
    <source>
        <dbReference type="RuleBase" id="RU363034"/>
    </source>
</evidence>
<evidence type="ECO:0000313" key="10">
    <source>
        <dbReference type="EMBL" id="KAL3822898.1"/>
    </source>
</evidence>
<evidence type="ECO:0000256" key="4">
    <source>
        <dbReference type="ARBA" id="ARBA00022825"/>
    </source>
</evidence>
<feature type="chain" id="PRO_5044890268" description="Peptidase S1 domain-containing protein" evidence="8">
    <location>
        <begin position="24"/>
        <end position="356"/>
    </location>
</feature>
<dbReference type="InterPro" id="IPR033116">
    <property type="entry name" value="TRYPSIN_SER"/>
</dbReference>
<keyword evidence="3 7" id="KW-0378">Hydrolase</keyword>
<keyword evidence="4 7" id="KW-0720">Serine protease</keyword>
<name>A0ABD3SF31_9STRA</name>
<evidence type="ECO:0000256" key="6">
    <source>
        <dbReference type="ARBA" id="ARBA00023157"/>
    </source>
</evidence>
<dbReference type="InterPro" id="IPR043504">
    <property type="entry name" value="Peptidase_S1_PA_chymotrypsin"/>
</dbReference>
<keyword evidence="6" id="KW-1015">Disulfide bond</keyword>
<evidence type="ECO:0000256" key="1">
    <source>
        <dbReference type="ARBA" id="ARBA00007664"/>
    </source>
</evidence>
<evidence type="ECO:0000256" key="8">
    <source>
        <dbReference type="SAM" id="SignalP"/>
    </source>
</evidence>
<dbReference type="PANTHER" id="PTHR24276:SF91">
    <property type="entry name" value="AT26814P-RELATED"/>
    <property type="match status" value="1"/>
</dbReference>
<evidence type="ECO:0000256" key="5">
    <source>
        <dbReference type="ARBA" id="ARBA00023026"/>
    </source>
</evidence>
<dbReference type="PRINTS" id="PR00722">
    <property type="entry name" value="CHYMOTRYPSIN"/>
</dbReference>
<dbReference type="GO" id="GO:0006508">
    <property type="term" value="P:proteolysis"/>
    <property type="evidence" value="ECO:0007669"/>
    <property type="project" value="UniProtKB-KW"/>
</dbReference>
<dbReference type="PROSITE" id="PS00134">
    <property type="entry name" value="TRYPSIN_HIS"/>
    <property type="match status" value="1"/>
</dbReference>
<protein>
    <recommendedName>
        <fullName evidence="9">Peptidase S1 domain-containing protein</fullName>
    </recommendedName>
</protein>
<feature type="signal peptide" evidence="8">
    <location>
        <begin position="1"/>
        <end position="23"/>
    </location>
</feature>
<dbReference type="InterPro" id="IPR050430">
    <property type="entry name" value="Peptidase_S1"/>
</dbReference>
<keyword evidence="5" id="KW-0843">Virulence</keyword>
<dbReference type="InterPro" id="IPR018114">
    <property type="entry name" value="TRYPSIN_HIS"/>
</dbReference>
<feature type="domain" description="Peptidase S1" evidence="9">
    <location>
        <begin position="103"/>
        <end position="340"/>
    </location>
</feature>
<gene>
    <name evidence="10" type="ORF">ACHAXA_010681</name>
</gene>
<dbReference type="CDD" id="cd00190">
    <property type="entry name" value="Tryp_SPc"/>
    <property type="match status" value="1"/>
</dbReference>
<dbReference type="EMBL" id="JALLPB020000051">
    <property type="protein sequence ID" value="KAL3822898.1"/>
    <property type="molecule type" value="Genomic_DNA"/>
</dbReference>
<dbReference type="GO" id="GO:0008236">
    <property type="term" value="F:serine-type peptidase activity"/>
    <property type="evidence" value="ECO:0007669"/>
    <property type="project" value="UniProtKB-KW"/>
</dbReference>
<dbReference type="InterPro" id="IPR009003">
    <property type="entry name" value="Peptidase_S1_PA"/>
</dbReference>
<evidence type="ECO:0000313" key="11">
    <source>
        <dbReference type="Proteomes" id="UP001530377"/>
    </source>
</evidence>
<keyword evidence="8" id="KW-0732">Signal</keyword>
<keyword evidence="2 7" id="KW-0645">Protease</keyword>
<dbReference type="PANTHER" id="PTHR24276">
    <property type="entry name" value="POLYSERASE-RELATED"/>
    <property type="match status" value="1"/>
</dbReference>
<dbReference type="Pfam" id="PF00089">
    <property type="entry name" value="Trypsin"/>
    <property type="match status" value="1"/>
</dbReference>
<evidence type="ECO:0000256" key="2">
    <source>
        <dbReference type="ARBA" id="ARBA00022670"/>
    </source>
</evidence>
<comment type="caution">
    <text evidence="10">The sequence shown here is derived from an EMBL/GenBank/DDBJ whole genome shotgun (WGS) entry which is preliminary data.</text>
</comment>
<evidence type="ECO:0000256" key="3">
    <source>
        <dbReference type="ARBA" id="ARBA00022801"/>
    </source>
</evidence>
<dbReference type="AlphaFoldDB" id="A0ABD3SF31"/>
<evidence type="ECO:0000259" key="9">
    <source>
        <dbReference type="PROSITE" id="PS50240"/>
    </source>
</evidence>
<dbReference type="InterPro" id="IPR001314">
    <property type="entry name" value="Peptidase_S1A"/>
</dbReference>
<dbReference type="Proteomes" id="UP001530377">
    <property type="component" value="Unassembled WGS sequence"/>
</dbReference>
<dbReference type="InterPro" id="IPR001254">
    <property type="entry name" value="Trypsin_dom"/>
</dbReference>
<dbReference type="SUPFAM" id="SSF50494">
    <property type="entry name" value="Trypsin-like serine proteases"/>
    <property type="match status" value="1"/>
</dbReference>
<dbReference type="PROSITE" id="PS00135">
    <property type="entry name" value="TRYPSIN_SER"/>
    <property type="match status" value="1"/>
</dbReference>
<dbReference type="PROSITE" id="PS50240">
    <property type="entry name" value="TRYPSIN_DOM"/>
    <property type="match status" value="1"/>
</dbReference>
<accession>A0ABD3SF31</accession>
<dbReference type="FunFam" id="2.40.10.10:FF:000036">
    <property type="entry name" value="Trypsin beta"/>
    <property type="match status" value="1"/>
</dbReference>
<comment type="similarity">
    <text evidence="1">Belongs to the peptidase S1 family.</text>
</comment>
<dbReference type="Gene3D" id="2.40.10.10">
    <property type="entry name" value="Trypsin-like serine proteases"/>
    <property type="match status" value="1"/>
</dbReference>
<keyword evidence="11" id="KW-1185">Reference proteome</keyword>
<reference evidence="10 11" key="1">
    <citation type="submission" date="2024-10" db="EMBL/GenBank/DDBJ databases">
        <title>Updated reference genomes for cyclostephanoid diatoms.</title>
        <authorList>
            <person name="Roberts W.R."/>
            <person name="Alverson A.J."/>
        </authorList>
    </citation>
    <scope>NUCLEOTIDE SEQUENCE [LARGE SCALE GENOMIC DNA]</scope>
    <source>
        <strain evidence="10 11">AJA228-03</strain>
    </source>
</reference>
<organism evidence="10 11">
    <name type="scientific">Cyclostephanos tholiformis</name>
    <dbReference type="NCBI Taxonomy" id="382380"/>
    <lineage>
        <taxon>Eukaryota</taxon>
        <taxon>Sar</taxon>
        <taxon>Stramenopiles</taxon>
        <taxon>Ochrophyta</taxon>
        <taxon>Bacillariophyta</taxon>
        <taxon>Coscinodiscophyceae</taxon>
        <taxon>Thalassiosirophycidae</taxon>
        <taxon>Stephanodiscales</taxon>
        <taxon>Stephanodiscaceae</taxon>
        <taxon>Cyclostephanos</taxon>
    </lineage>
</organism>